<dbReference type="Pfam" id="PF04082">
    <property type="entry name" value="Fungal_trans"/>
    <property type="match status" value="1"/>
</dbReference>
<dbReference type="PANTHER" id="PTHR31001:SF87">
    <property type="entry name" value="COL-21"/>
    <property type="match status" value="1"/>
</dbReference>
<accession>A0A364L109</accession>
<evidence type="ECO:0000259" key="5">
    <source>
        <dbReference type="Pfam" id="PF04082"/>
    </source>
</evidence>
<dbReference type="InterPro" id="IPR050613">
    <property type="entry name" value="Sec_Metabolite_Reg"/>
</dbReference>
<evidence type="ECO:0000313" key="7">
    <source>
        <dbReference type="Proteomes" id="UP000249363"/>
    </source>
</evidence>
<keyword evidence="7" id="KW-1185">Reference proteome</keyword>
<proteinExistence type="predicted"/>
<dbReference type="STRING" id="1196081.A0A364L109"/>
<dbReference type="CDD" id="cd12148">
    <property type="entry name" value="fungal_TF_MHR"/>
    <property type="match status" value="1"/>
</dbReference>
<dbReference type="GeneID" id="63794708"/>
<reference evidence="6 7" key="1">
    <citation type="journal article" date="2017" name="Biotechnol. Biofuels">
        <title>Differential beta-glucosidase expression as a function of carbon source availability in Talaromyces amestolkiae: a genomic and proteomic approach.</title>
        <authorList>
            <person name="de Eugenio L.I."/>
            <person name="Mendez-Liter J.A."/>
            <person name="Nieto-Dominguez M."/>
            <person name="Alonso L."/>
            <person name="Gil-Munoz J."/>
            <person name="Barriuso J."/>
            <person name="Prieto A."/>
            <person name="Martinez M.J."/>
        </authorList>
    </citation>
    <scope>NUCLEOTIDE SEQUENCE [LARGE SCALE GENOMIC DNA]</scope>
    <source>
        <strain evidence="6 7">CIB</strain>
    </source>
</reference>
<dbReference type="EMBL" id="MIKG01000010">
    <property type="protein sequence ID" value="RAO69480.1"/>
    <property type="molecule type" value="Genomic_DNA"/>
</dbReference>
<feature type="domain" description="Xylanolytic transcriptional activator regulatory" evidence="5">
    <location>
        <begin position="96"/>
        <end position="265"/>
    </location>
</feature>
<dbReference type="InterPro" id="IPR007219">
    <property type="entry name" value="XnlR_reg_dom"/>
</dbReference>
<evidence type="ECO:0000256" key="2">
    <source>
        <dbReference type="ARBA" id="ARBA00023015"/>
    </source>
</evidence>
<keyword evidence="2" id="KW-0805">Transcription regulation</keyword>
<evidence type="ECO:0000256" key="1">
    <source>
        <dbReference type="ARBA" id="ARBA00004123"/>
    </source>
</evidence>
<gene>
    <name evidence="6" type="ORF">BHQ10_005492</name>
</gene>
<dbReference type="RefSeq" id="XP_040733996.1">
    <property type="nucleotide sequence ID" value="XM_040877974.1"/>
</dbReference>
<evidence type="ECO:0000313" key="6">
    <source>
        <dbReference type="EMBL" id="RAO69480.1"/>
    </source>
</evidence>
<dbReference type="PANTHER" id="PTHR31001">
    <property type="entry name" value="UNCHARACTERIZED TRANSCRIPTIONAL REGULATORY PROTEIN"/>
    <property type="match status" value="1"/>
</dbReference>
<dbReference type="Proteomes" id="UP000249363">
    <property type="component" value="Unassembled WGS sequence"/>
</dbReference>
<dbReference type="GO" id="GO:0008270">
    <property type="term" value="F:zinc ion binding"/>
    <property type="evidence" value="ECO:0007669"/>
    <property type="project" value="InterPro"/>
</dbReference>
<sequence>MQIPSPTVVTTASSRTERTESSLAEAYGYYGRSEYNTMALVRKLVHEDDVPNAQDTPISNEIAAEVRKTLDKMLNRPILDFLVRYFVTKVNWIEQLIYAPWFLTQYQRWWSLDRLSSVADIEFTILFLRICCYASQYLPSPTYTIDSIKGVALVDIRKSCEEVINALGPICVRLDPPGSLVRVLHILFAGLGSLCVSRMNAFWEALSYGTRVAQQIGLRRDTIKWSSNVDELEKEMTRRAICNLYIWDSCLSKRLDRIPFLPDTLSEDFMPRMRLLPDTEIGTDVPDVFTERVLRAQLAQFWRNHGSARDSEYDAIAAEERYETFCADFLQKMPPAFALQPDKQWDARLSTLPMQRQLLHNAIFEHLCWNFRPVLFQRSDQVRHLPGYKQILVTHNKQALAAASLALLEGVSNLHSLMGGSHTKFSGIIVPTFEAAVPLLCLYADKNFPEEITPESPSHIILKSDPIGHGIRHLTRAKCRQAAQHALDCLQNLAEVSNLAETGARTLARLIHGIESSPPYTESYGDSSNIAVDLVMQTSEAWSYGQVQESALGDSQALFHYDDGQCREIGPSWEEMLQDLNGSFLPGEFGSL</sequence>
<dbReference type="GO" id="GO:0005634">
    <property type="term" value="C:nucleus"/>
    <property type="evidence" value="ECO:0007669"/>
    <property type="project" value="UniProtKB-SubCell"/>
</dbReference>
<protein>
    <recommendedName>
        <fullName evidence="5">Xylanolytic transcriptional activator regulatory domain-containing protein</fullName>
    </recommendedName>
</protein>
<keyword evidence="4" id="KW-0539">Nucleus</keyword>
<name>A0A364L109_TALAM</name>
<organism evidence="6 7">
    <name type="scientific">Talaromyces amestolkiae</name>
    <dbReference type="NCBI Taxonomy" id="1196081"/>
    <lineage>
        <taxon>Eukaryota</taxon>
        <taxon>Fungi</taxon>
        <taxon>Dikarya</taxon>
        <taxon>Ascomycota</taxon>
        <taxon>Pezizomycotina</taxon>
        <taxon>Eurotiomycetes</taxon>
        <taxon>Eurotiomycetidae</taxon>
        <taxon>Eurotiales</taxon>
        <taxon>Trichocomaceae</taxon>
        <taxon>Talaromyces</taxon>
        <taxon>Talaromyces sect. Talaromyces</taxon>
    </lineage>
</organism>
<comment type="subcellular location">
    <subcellularLocation>
        <location evidence="1">Nucleus</location>
    </subcellularLocation>
</comment>
<dbReference type="GO" id="GO:0003677">
    <property type="term" value="F:DNA binding"/>
    <property type="evidence" value="ECO:0007669"/>
    <property type="project" value="InterPro"/>
</dbReference>
<dbReference type="GO" id="GO:0006351">
    <property type="term" value="P:DNA-templated transcription"/>
    <property type="evidence" value="ECO:0007669"/>
    <property type="project" value="InterPro"/>
</dbReference>
<evidence type="ECO:0000256" key="4">
    <source>
        <dbReference type="ARBA" id="ARBA00023242"/>
    </source>
</evidence>
<dbReference type="OrthoDB" id="5344325at2759"/>
<dbReference type="AlphaFoldDB" id="A0A364L109"/>
<comment type="caution">
    <text evidence="6">The sequence shown here is derived from an EMBL/GenBank/DDBJ whole genome shotgun (WGS) entry which is preliminary data.</text>
</comment>
<keyword evidence="3" id="KW-0804">Transcription</keyword>
<evidence type="ECO:0000256" key="3">
    <source>
        <dbReference type="ARBA" id="ARBA00023163"/>
    </source>
</evidence>